<evidence type="ECO:0000313" key="2">
    <source>
        <dbReference type="EMBL" id="GFE04047.1"/>
    </source>
</evidence>
<dbReference type="Pfam" id="PF00754">
    <property type="entry name" value="F5_F8_type_C"/>
    <property type="match status" value="1"/>
</dbReference>
<reference evidence="3" key="2">
    <citation type="submission" date="2022-10" db="EMBL/GenBank/DDBJ databases">
        <title>The complete genomes of actinobacterial strains from the NBC collection.</title>
        <authorList>
            <person name="Joergensen T.S."/>
            <person name="Alvarez Arevalo M."/>
            <person name="Sterndorff E.B."/>
            <person name="Faurdal D."/>
            <person name="Vuksanovic O."/>
            <person name="Mourched A.-S."/>
            <person name="Charusanti P."/>
            <person name="Shaw S."/>
            <person name="Blin K."/>
            <person name="Weber T."/>
        </authorList>
    </citation>
    <scope>NUCLEOTIDE SEQUENCE</scope>
    <source>
        <strain evidence="3">NBC_01256</strain>
    </source>
</reference>
<keyword evidence="5" id="KW-1185">Reference proteome</keyword>
<dbReference type="InterPro" id="IPR008979">
    <property type="entry name" value="Galactose-bd-like_sf"/>
</dbReference>
<name>A0A640RZK7_9ACTN</name>
<dbReference type="AlphaFoldDB" id="A0A640RZK7"/>
<feature type="domain" description="F5/8 type C" evidence="1">
    <location>
        <begin position="258"/>
        <end position="400"/>
    </location>
</feature>
<dbReference type="PROSITE" id="PS50022">
    <property type="entry name" value="FA58C_3"/>
    <property type="match status" value="1"/>
</dbReference>
<dbReference type="Gene3D" id="2.60.120.260">
    <property type="entry name" value="Galactose-binding domain-like"/>
    <property type="match status" value="1"/>
</dbReference>
<accession>A0A640RZK7</accession>
<proteinExistence type="predicted"/>
<dbReference type="InterPro" id="IPR000421">
    <property type="entry name" value="FA58C"/>
</dbReference>
<evidence type="ECO:0000313" key="3">
    <source>
        <dbReference type="EMBL" id="WUS22521.1"/>
    </source>
</evidence>
<dbReference type="GeneID" id="96638757"/>
<protein>
    <submittedName>
        <fullName evidence="3">Discoidin domain-containing protein</fullName>
    </submittedName>
</protein>
<sequence>MAAVQTRSADTLLSYRVDTDPDPLTVSTPTSAPPSTLIFTVTAETADVACNSITFRIPIGAGENDLAELSGPDGVDAVPVGEGASNWSAPTKTLENNGAVLAVQLKPKMAPITLPKGKQITLRVAGFTVNRVEGEVRIGLTEVTTSGTKPITLDPVFKLPPGFYLRNLTPTPLLVENGATVDLTWQSGGGDNRTKYTMFWDRESETVSGESWTSPPLHQTTGFMLQALVTTSGGKPLTHTLTTTVTVAPQDLTTRDLTVNCTLDIGNGPGTATTNLGFSTSTGENGTRHLPSAMTDGDPNTYWWSADQPKANDWVRVDLGSERDITRVRFLFGIETGQYRLPACDLEYSTDGNAWSKYTSIPNGQETYEGTTSRKARYLRLKMTAEQTWRIAIRSFDIATLPRGAVITPSRADFNTPVTIVGDLVVKGKVRFEDDVTVAKEHSLTTGDITVHSDHTLKANWINATDGTKSITVRDNVAVDTDKTLTAGGGLTVTRGYGLRTAQIGGLQENEAVTIKSPLTAEKEFEVRGNLLAKGHATITEPTKVLRVRELRGPVKQSGETQDPPIDFSNGTIKVGKIDGLISGKIENKGTWSAPYVNYKVKADGIFVGENDSGRKVYVTLKDAGGNEVIKVKLEAWEEISLPVKGGWTVYRDVEGGVSANFKVRLFTFGQ</sequence>
<dbReference type="EMBL" id="CP108473">
    <property type="protein sequence ID" value="WUS22521.1"/>
    <property type="molecule type" value="Genomic_DNA"/>
</dbReference>
<dbReference type="Proteomes" id="UP001432292">
    <property type="component" value="Chromosome"/>
</dbReference>
<evidence type="ECO:0000259" key="1">
    <source>
        <dbReference type="PROSITE" id="PS50022"/>
    </source>
</evidence>
<organism evidence="2 4">
    <name type="scientific">Streptomyces caniferus</name>
    <dbReference type="NCBI Taxonomy" id="285557"/>
    <lineage>
        <taxon>Bacteria</taxon>
        <taxon>Bacillati</taxon>
        <taxon>Actinomycetota</taxon>
        <taxon>Actinomycetes</taxon>
        <taxon>Kitasatosporales</taxon>
        <taxon>Streptomycetaceae</taxon>
        <taxon>Streptomyces</taxon>
    </lineage>
</organism>
<evidence type="ECO:0000313" key="4">
    <source>
        <dbReference type="Proteomes" id="UP000435837"/>
    </source>
</evidence>
<gene>
    <name evidence="3" type="ORF">OG727_09650</name>
    <name evidence="2" type="ORF">Scani_03150</name>
</gene>
<dbReference type="Proteomes" id="UP000435837">
    <property type="component" value="Unassembled WGS sequence"/>
</dbReference>
<dbReference type="SUPFAM" id="SSF49785">
    <property type="entry name" value="Galactose-binding domain-like"/>
    <property type="match status" value="1"/>
</dbReference>
<dbReference type="OrthoDB" id="4098750at2"/>
<dbReference type="EMBL" id="BLIN01000001">
    <property type="protein sequence ID" value="GFE04047.1"/>
    <property type="molecule type" value="Genomic_DNA"/>
</dbReference>
<dbReference type="RefSeq" id="WP_159469198.1">
    <property type="nucleotide sequence ID" value="NZ_BAAATH010000054.1"/>
</dbReference>
<evidence type="ECO:0000313" key="5">
    <source>
        <dbReference type="Proteomes" id="UP001432292"/>
    </source>
</evidence>
<reference evidence="2 4" key="1">
    <citation type="submission" date="2019-12" db="EMBL/GenBank/DDBJ databases">
        <title>Whole genome shotgun sequence of Streptomyces caniferus NBRC 15389.</title>
        <authorList>
            <person name="Ichikawa N."/>
            <person name="Kimura A."/>
            <person name="Kitahashi Y."/>
            <person name="Komaki H."/>
            <person name="Tamura T."/>
        </authorList>
    </citation>
    <scope>NUCLEOTIDE SEQUENCE [LARGE SCALE GENOMIC DNA]</scope>
    <source>
        <strain evidence="2 4">NBRC 15389</strain>
    </source>
</reference>